<dbReference type="GO" id="GO:0004602">
    <property type="term" value="F:glutathione peroxidase activity"/>
    <property type="evidence" value="ECO:0007669"/>
    <property type="project" value="TreeGrafter"/>
</dbReference>
<feature type="domain" description="DSBA-like thioredoxin" evidence="2">
    <location>
        <begin position="6"/>
        <end position="120"/>
    </location>
</feature>
<dbReference type="InterPro" id="IPR036249">
    <property type="entry name" value="Thioredoxin-like_sf"/>
</dbReference>
<dbReference type="PANTHER" id="PTHR42943">
    <property type="entry name" value="GLUTATHIONE S-TRANSFERASE KAPPA"/>
    <property type="match status" value="1"/>
</dbReference>
<dbReference type="Proteomes" id="UP001303222">
    <property type="component" value="Unassembled WGS sequence"/>
</dbReference>
<dbReference type="GO" id="GO:0006749">
    <property type="term" value="P:glutathione metabolic process"/>
    <property type="evidence" value="ECO:0007669"/>
    <property type="project" value="TreeGrafter"/>
</dbReference>
<dbReference type="SUPFAM" id="SSF52833">
    <property type="entry name" value="Thioredoxin-like"/>
    <property type="match status" value="2"/>
</dbReference>
<dbReference type="InterPro" id="IPR001853">
    <property type="entry name" value="DSBA-like_thioredoxin_dom"/>
</dbReference>
<accession>A0AAN6NRJ5</accession>
<dbReference type="Pfam" id="PF01323">
    <property type="entry name" value="DSBA"/>
    <property type="match status" value="1"/>
</dbReference>
<name>A0AAN6NRJ5_9PEZI</name>
<dbReference type="AlphaFoldDB" id="A0AAN6NRJ5"/>
<evidence type="ECO:0000313" key="3">
    <source>
        <dbReference type="EMBL" id="KAK3950769.1"/>
    </source>
</evidence>
<dbReference type="EMBL" id="MU859166">
    <property type="protein sequence ID" value="KAK3950769.1"/>
    <property type="molecule type" value="Genomic_DNA"/>
</dbReference>
<gene>
    <name evidence="3" type="ORF">QBC32DRAFT_216520</name>
</gene>
<feature type="region of interest" description="Disordered" evidence="1">
    <location>
        <begin position="151"/>
        <end position="180"/>
    </location>
</feature>
<evidence type="ECO:0000256" key="1">
    <source>
        <dbReference type="SAM" id="MobiDB-lite"/>
    </source>
</evidence>
<sequence length="264" mass="28732">MGGGKIDVYMDIVSLYSYLAFLDLQRNGDLLKAHNVEVEFHPVLLGAINVGSGNKPPWTLPAKAIYGAHDARRSIARFPGVVIQTPKDLMAVSKTIVPNRALHFIKSHHSPSAFLTALHYLMHLFWSPPNLNLTLPENVAKALLECPADFTSSSSSSSSSSSLSSTAAARSGQEGEKGKKLFTKQQVEEIMKGVETKVVKDALKNATQEALDKGAFGNPWFWVTNGEGKGEPFFGSDRFHFIYKFLGLPFQDVTLSPPAGASKL</sequence>
<reference evidence="3" key="2">
    <citation type="submission" date="2023-06" db="EMBL/GenBank/DDBJ databases">
        <authorList>
            <consortium name="Lawrence Berkeley National Laboratory"/>
            <person name="Mondo S.J."/>
            <person name="Hensen N."/>
            <person name="Bonometti L."/>
            <person name="Westerberg I."/>
            <person name="Brannstrom I.O."/>
            <person name="Guillou S."/>
            <person name="Cros-Aarteil S."/>
            <person name="Calhoun S."/>
            <person name="Haridas S."/>
            <person name="Kuo A."/>
            <person name="Pangilinan J."/>
            <person name="Riley R."/>
            <person name="Labutti K."/>
            <person name="Andreopoulos B."/>
            <person name="Lipzen A."/>
            <person name="Chen C."/>
            <person name="Yanf M."/>
            <person name="Daum C."/>
            <person name="Ng V."/>
            <person name="Clum A."/>
            <person name="Steindorff A."/>
            <person name="Ohm R."/>
            <person name="Martin F."/>
            <person name="Silar P."/>
            <person name="Natvig D."/>
            <person name="Lalanne C."/>
            <person name="Gautier V."/>
            <person name="Ament-Velasquez S.L."/>
            <person name="Kruys A."/>
            <person name="Hutchinson M.I."/>
            <person name="Powell A.J."/>
            <person name="Barry K."/>
            <person name="Miller A.N."/>
            <person name="Grigoriev I.V."/>
            <person name="Debuchy R."/>
            <person name="Gladieux P."/>
            <person name="Thoren M.H."/>
            <person name="Johannesson H."/>
        </authorList>
    </citation>
    <scope>NUCLEOTIDE SEQUENCE</scope>
    <source>
        <strain evidence="3">CBS 626.80</strain>
    </source>
</reference>
<reference evidence="3" key="1">
    <citation type="journal article" date="2023" name="Mol. Phylogenet. Evol.">
        <title>Genome-scale phylogeny and comparative genomics of the fungal order Sordariales.</title>
        <authorList>
            <person name="Hensen N."/>
            <person name="Bonometti L."/>
            <person name="Westerberg I."/>
            <person name="Brannstrom I.O."/>
            <person name="Guillou S."/>
            <person name="Cros-Aarteil S."/>
            <person name="Calhoun S."/>
            <person name="Haridas S."/>
            <person name="Kuo A."/>
            <person name="Mondo S."/>
            <person name="Pangilinan J."/>
            <person name="Riley R."/>
            <person name="LaButti K."/>
            <person name="Andreopoulos B."/>
            <person name="Lipzen A."/>
            <person name="Chen C."/>
            <person name="Yan M."/>
            <person name="Daum C."/>
            <person name="Ng V."/>
            <person name="Clum A."/>
            <person name="Steindorff A."/>
            <person name="Ohm R.A."/>
            <person name="Martin F."/>
            <person name="Silar P."/>
            <person name="Natvig D.O."/>
            <person name="Lalanne C."/>
            <person name="Gautier V."/>
            <person name="Ament-Velasquez S.L."/>
            <person name="Kruys A."/>
            <person name="Hutchinson M.I."/>
            <person name="Powell A.J."/>
            <person name="Barry K."/>
            <person name="Miller A.N."/>
            <person name="Grigoriev I.V."/>
            <person name="Debuchy R."/>
            <person name="Gladieux P."/>
            <person name="Hiltunen Thoren M."/>
            <person name="Johannesson H."/>
        </authorList>
    </citation>
    <scope>NUCLEOTIDE SEQUENCE</scope>
    <source>
        <strain evidence="3">CBS 626.80</strain>
    </source>
</reference>
<dbReference type="PANTHER" id="PTHR42943:SF13">
    <property type="entry name" value="GLUTATHIONE S-TRANSFERASE KAPPA-RELATED"/>
    <property type="match status" value="1"/>
</dbReference>
<dbReference type="InterPro" id="IPR051924">
    <property type="entry name" value="GST_Kappa/NadH"/>
</dbReference>
<evidence type="ECO:0000259" key="2">
    <source>
        <dbReference type="Pfam" id="PF01323"/>
    </source>
</evidence>
<dbReference type="GO" id="GO:0005739">
    <property type="term" value="C:mitochondrion"/>
    <property type="evidence" value="ECO:0007669"/>
    <property type="project" value="TreeGrafter"/>
</dbReference>
<proteinExistence type="predicted"/>
<feature type="compositionally biased region" description="Low complexity" evidence="1">
    <location>
        <begin position="152"/>
        <end position="165"/>
    </location>
</feature>
<organism evidence="3 4">
    <name type="scientific">Pseudoneurospora amorphoporcata</name>
    <dbReference type="NCBI Taxonomy" id="241081"/>
    <lineage>
        <taxon>Eukaryota</taxon>
        <taxon>Fungi</taxon>
        <taxon>Dikarya</taxon>
        <taxon>Ascomycota</taxon>
        <taxon>Pezizomycotina</taxon>
        <taxon>Sordariomycetes</taxon>
        <taxon>Sordariomycetidae</taxon>
        <taxon>Sordariales</taxon>
        <taxon>Sordariaceae</taxon>
        <taxon>Pseudoneurospora</taxon>
    </lineage>
</organism>
<keyword evidence="4" id="KW-1185">Reference proteome</keyword>
<comment type="caution">
    <text evidence="3">The sequence shown here is derived from an EMBL/GenBank/DDBJ whole genome shotgun (WGS) entry which is preliminary data.</text>
</comment>
<protein>
    <recommendedName>
        <fullName evidence="2">DSBA-like thioredoxin domain-containing protein</fullName>
    </recommendedName>
</protein>
<evidence type="ECO:0000313" key="4">
    <source>
        <dbReference type="Proteomes" id="UP001303222"/>
    </source>
</evidence>
<dbReference type="GO" id="GO:0005777">
    <property type="term" value="C:peroxisome"/>
    <property type="evidence" value="ECO:0007669"/>
    <property type="project" value="TreeGrafter"/>
</dbReference>
<dbReference type="Gene3D" id="3.40.30.10">
    <property type="entry name" value="Glutaredoxin"/>
    <property type="match status" value="1"/>
</dbReference>
<dbReference type="GO" id="GO:0004364">
    <property type="term" value="F:glutathione transferase activity"/>
    <property type="evidence" value="ECO:0007669"/>
    <property type="project" value="TreeGrafter"/>
</dbReference>